<keyword evidence="4" id="KW-1185">Reference proteome</keyword>
<keyword evidence="2" id="KW-1133">Transmembrane helix</keyword>
<reference evidence="3" key="1">
    <citation type="journal article" date="2021" name="Nat. Commun.">
        <title>Genetic determinants of endophytism in the Arabidopsis root mycobiome.</title>
        <authorList>
            <person name="Mesny F."/>
            <person name="Miyauchi S."/>
            <person name="Thiergart T."/>
            <person name="Pickel B."/>
            <person name="Atanasova L."/>
            <person name="Karlsson M."/>
            <person name="Huettel B."/>
            <person name="Barry K.W."/>
            <person name="Haridas S."/>
            <person name="Chen C."/>
            <person name="Bauer D."/>
            <person name="Andreopoulos W."/>
            <person name="Pangilinan J."/>
            <person name="LaButti K."/>
            <person name="Riley R."/>
            <person name="Lipzen A."/>
            <person name="Clum A."/>
            <person name="Drula E."/>
            <person name="Henrissat B."/>
            <person name="Kohler A."/>
            <person name="Grigoriev I.V."/>
            <person name="Martin F.M."/>
            <person name="Hacquard S."/>
        </authorList>
    </citation>
    <scope>NUCLEOTIDE SEQUENCE</scope>
    <source>
        <strain evidence="3">MPI-CAGE-AT-0016</strain>
    </source>
</reference>
<feature type="transmembrane region" description="Helical" evidence="2">
    <location>
        <begin position="185"/>
        <end position="210"/>
    </location>
</feature>
<name>A0A8K0T778_9PEZI</name>
<organism evidence="3 4">
    <name type="scientific">Plectosphaerella cucumerina</name>
    <dbReference type="NCBI Taxonomy" id="40658"/>
    <lineage>
        <taxon>Eukaryota</taxon>
        <taxon>Fungi</taxon>
        <taxon>Dikarya</taxon>
        <taxon>Ascomycota</taxon>
        <taxon>Pezizomycotina</taxon>
        <taxon>Sordariomycetes</taxon>
        <taxon>Hypocreomycetidae</taxon>
        <taxon>Glomerellales</taxon>
        <taxon>Plectosphaerellaceae</taxon>
        <taxon>Plectosphaerella</taxon>
    </lineage>
</organism>
<feature type="region of interest" description="Disordered" evidence="1">
    <location>
        <begin position="147"/>
        <end position="177"/>
    </location>
</feature>
<keyword evidence="2" id="KW-0472">Membrane</keyword>
<feature type="region of interest" description="Disordered" evidence="1">
    <location>
        <begin position="223"/>
        <end position="249"/>
    </location>
</feature>
<dbReference type="Proteomes" id="UP000813385">
    <property type="component" value="Unassembled WGS sequence"/>
</dbReference>
<feature type="compositionally biased region" description="Polar residues" evidence="1">
    <location>
        <begin position="153"/>
        <end position="167"/>
    </location>
</feature>
<gene>
    <name evidence="3" type="ORF">B0T11DRAFT_332723</name>
</gene>
<evidence type="ECO:0000313" key="4">
    <source>
        <dbReference type="Proteomes" id="UP000813385"/>
    </source>
</evidence>
<sequence length="249" mass="27631">MDPDLWPATRCPKDYTSAYRRSPNRALASMVYNETLYCCPTAYDFTYREDYTAMPNNFTPTKSLGYYAEYPSFTHQCVISESSSGPSLVLLVDPTTTSPGASPTPETVTLQSSDIFIASPWIITYEYSSGASCAPACSSPWKSGDPFPIPTPARTSEPSPQDSNWVVPSSEPPQRDRSWDMTPSAWLLFLVLPLTVVLSIAGFVTVCCIYTRKERKKAVQVIELQSQPQPQPRYEAPGVKEPPPPYSRS</sequence>
<evidence type="ECO:0000313" key="3">
    <source>
        <dbReference type="EMBL" id="KAH7349673.1"/>
    </source>
</evidence>
<comment type="caution">
    <text evidence="3">The sequence shown here is derived from an EMBL/GenBank/DDBJ whole genome shotgun (WGS) entry which is preliminary data.</text>
</comment>
<keyword evidence="2" id="KW-0812">Transmembrane</keyword>
<proteinExistence type="predicted"/>
<protein>
    <submittedName>
        <fullName evidence="3">Uncharacterized protein</fullName>
    </submittedName>
</protein>
<accession>A0A8K0T778</accession>
<dbReference type="AlphaFoldDB" id="A0A8K0T778"/>
<evidence type="ECO:0000256" key="2">
    <source>
        <dbReference type="SAM" id="Phobius"/>
    </source>
</evidence>
<dbReference type="EMBL" id="JAGPXD010000006">
    <property type="protein sequence ID" value="KAH7349673.1"/>
    <property type="molecule type" value="Genomic_DNA"/>
</dbReference>
<feature type="compositionally biased region" description="Pro residues" evidence="1">
    <location>
        <begin position="240"/>
        <end position="249"/>
    </location>
</feature>
<evidence type="ECO:0000256" key="1">
    <source>
        <dbReference type="SAM" id="MobiDB-lite"/>
    </source>
</evidence>